<dbReference type="AlphaFoldDB" id="A0A1Y0C9K9"/>
<dbReference type="GO" id="GO:0004413">
    <property type="term" value="F:homoserine kinase activity"/>
    <property type="evidence" value="ECO:0007669"/>
    <property type="project" value="TreeGrafter"/>
</dbReference>
<sequence length="346" mass="38386">MDDTSSSAAARHEAYAKAALTAYGLPGTARARMISLSENATFLVETDHPVGVLRVYRIGYQSEAAIRSELAWIEALRNDGIVHTPGIRRTTDGETLQWITVDGVTRACAMFDHVPGTAPADDDFATYALVGRTAAELHRQTDRWQRPAWFTRSTWDVDHILGPGAPWGRWSDGPGLNDDAIALLERAAGMVRARLADYPARGPIAGLVHCDLRAANLLKGADNRVWVIDFDDAGFSWYLWDLCSSTTFIEHQPQLADVIEAWLTGYRAVRPLTERDLDAIPDLVFLRRLHILAWLGSHPESDLAHTLGDSFTYDTVELAQRYLDGRFLREYRPSAHDHCPSGAAHG</sequence>
<dbReference type="EMBL" id="CP020809">
    <property type="protein sequence ID" value="ART71921.1"/>
    <property type="molecule type" value="Genomic_DNA"/>
</dbReference>
<dbReference type="OrthoDB" id="241498at2"/>
<dbReference type="RefSeq" id="WP_087079268.1">
    <property type="nucleotide sequence ID" value="NZ_CP020809.1"/>
</dbReference>
<gene>
    <name evidence="3" type="ORF">BTO20_28235</name>
</gene>
<dbReference type="PANTHER" id="PTHR21064:SF6">
    <property type="entry name" value="AMINOGLYCOSIDE PHOSPHOTRANSFERASE DOMAIN-CONTAINING PROTEIN"/>
    <property type="match status" value="1"/>
</dbReference>
<evidence type="ECO:0000259" key="2">
    <source>
        <dbReference type="Pfam" id="PF01636"/>
    </source>
</evidence>
<evidence type="ECO:0000313" key="3">
    <source>
        <dbReference type="EMBL" id="ART71921.1"/>
    </source>
</evidence>
<accession>A0A1Y0C9K9</accession>
<dbReference type="PANTHER" id="PTHR21064">
    <property type="entry name" value="AMINOGLYCOSIDE PHOSPHOTRANSFERASE DOMAIN-CONTAINING PROTEIN-RELATED"/>
    <property type="match status" value="1"/>
</dbReference>
<evidence type="ECO:0000256" key="1">
    <source>
        <dbReference type="ARBA" id="ARBA00038240"/>
    </source>
</evidence>
<dbReference type="InterPro" id="IPR002575">
    <property type="entry name" value="Aminoglycoside_PTrfase"/>
</dbReference>
<dbReference type="Gene3D" id="3.90.1200.10">
    <property type="match status" value="1"/>
</dbReference>
<reference evidence="3 4" key="1">
    <citation type="submission" date="2017-04" db="EMBL/GenBank/DDBJ databases">
        <title>Whole Genome Sequence of 1,4-Dioxane Degrading Bacterium Mycobacterium dioxanotrophicus PH-06.</title>
        <authorList>
            <person name="He Y."/>
        </authorList>
    </citation>
    <scope>NUCLEOTIDE SEQUENCE [LARGE SCALE GENOMIC DNA]</scope>
    <source>
        <strain evidence="3 4">PH-06</strain>
    </source>
</reference>
<dbReference type="InterPro" id="IPR050249">
    <property type="entry name" value="Pseudomonas-type_ThrB"/>
</dbReference>
<keyword evidence="4" id="KW-1185">Reference proteome</keyword>
<protein>
    <recommendedName>
        <fullName evidence="2">Aminoglycoside phosphotransferase domain-containing protein</fullName>
    </recommendedName>
</protein>
<dbReference type="Gene3D" id="3.30.200.20">
    <property type="entry name" value="Phosphorylase Kinase, domain 1"/>
    <property type="match status" value="1"/>
</dbReference>
<dbReference type="InterPro" id="IPR011009">
    <property type="entry name" value="Kinase-like_dom_sf"/>
</dbReference>
<evidence type="ECO:0000313" key="4">
    <source>
        <dbReference type="Proteomes" id="UP000195331"/>
    </source>
</evidence>
<feature type="domain" description="Aminoglycoside phosphotransferase" evidence="2">
    <location>
        <begin position="37"/>
        <end position="272"/>
    </location>
</feature>
<organism evidence="3 4">
    <name type="scientific">Mycobacterium dioxanotrophicus</name>
    <dbReference type="NCBI Taxonomy" id="482462"/>
    <lineage>
        <taxon>Bacteria</taxon>
        <taxon>Bacillati</taxon>
        <taxon>Actinomycetota</taxon>
        <taxon>Actinomycetes</taxon>
        <taxon>Mycobacteriales</taxon>
        <taxon>Mycobacteriaceae</taxon>
        <taxon>Mycobacterium</taxon>
    </lineage>
</organism>
<dbReference type="Proteomes" id="UP000195331">
    <property type="component" value="Chromosome"/>
</dbReference>
<name>A0A1Y0C9K9_9MYCO</name>
<dbReference type="Pfam" id="PF01636">
    <property type="entry name" value="APH"/>
    <property type="match status" value="1"/>
</dbReference>
<dbReference type="SUPFAM" id="SSF56112">
    <property type="entry name" value="Protein kinase-like (PK-like)"/>
    <property type="match status" value="1"/>
</dbReference>
<proteinExistence type="inferred from homology"/>
<dbReference type="GO" id="GO:0009088">
    <property type="term" value="P:threonine biosynthetic process"/>
    <property type="evidence" value="ECO:0007669"/>
    <property type="project" value="TreeGrafter"/>
</dbReference>
<dbReference type="KEGG" id="mdx:BTO20_28235"/>
<comment type="similarity">
    <text evidence="1">Belongs to the pseudomonas-type ThrB family.</text>
</comment>